<keyword evidence="6 8" id="KW-1133">Transmembrane helix</keyword>
<feature type="transmembrane region" description="Helical" evidence="8">
    <location>
        <begin position="61"/>
        <end position="79"/>
    </location>
</feature>
<dbReference type="Gene3D" id="1.20.1250.20">
    <property type="entry name" value="MFS general substrate transporter like domains"/>
    <property type="match status" value="2"/>
</dbReference>
<comment type="similarity">
    <text evidence="2">Belongs to the major facilitator superfamily.</text>
</comment>
<proteinExistence type="inferred from homology"/>
<keyword evidence="11" id="KW-1185">Reference proteome</keyword>
<dbReference type="SUPFAM" id="SSF103473">
    <property type="entry name" value="MFS general substrate transporter"/>
    <property type="match status" value="1"/>
</dbReference>
<feature type="transmembrane region" description="Helical" evidence="8">
    <location>
        <begin position="296"/>
        <end position="313"/>
    </location>
</feature>
<sequence>MPAAPPSAGRAWEGHPRGSNAYRRILVALACAGVATFAQLYSVQGVLPLISADLGVSAADAALTVSAATVGLALAVIPWSAAADRIGRLRAMYFAVIGATVFGLIVPLMPNLSAILVVRFFEGVSLGGIPALALAYLTEEVHKLHAGIAAGTYVAGTSIGGLLGRVVAGPVGDFAGWRIGVLAVSLLSGLAAVGFILLAPRQRGFAKRSKHDGGPGLAGRLLANLRNPALLVLYAQGLLLMGGFVAVYNYLGFRLGADPFFLPATLTSLLFLAYLAGTFSSRFAGGLSARLGRRRVLAGGTSVMIVGVALTMAPWLPVILLGLLVLTAGFFAAHAMASGWTPVLAKTGPAQAAALYNLFYYIGSSLIGWCGGIVFQSLGWDALALMVIVLAGLAMVLAWLALRRHTDAGIGAG</sequence>
<reference evidence="10 11" key="1">
    <citation type="submission" date="2023-07" db="EMBL/GenBank/DDBJ databases">
        <title>Sequencing the genomes of 1000 actinobacteria strains.</title>
        <authorList>
            <person name="Klenk H.-P."/>
        </authorList>
    </citation>
    <scope>NUCLEOTIDE SEQUENCE [LARGE SCALE GENOMIC DNA]</scope>
    <source>
        <strain evidence="10 11">DSM 14555</strain>
    </source>
</reference>
<feature type="transmembrane region" description="Helical" evidence="8">
    <location>
        <begin position="382"/>
        <end position="402"/>
    </location>
</feature>
<comment type="subcellular location">
    <subcellularLocation>
        <location evidence="1">Cell membrane</location>
        <topology evidence="1">Multi-pass membrane protein</topology>
    </subcellularLocation>
</comment>
<dbReference type="PANTHER" id="PTHR43271:SF1">
    <property type="entry name" value="INNER MEMBRANE TRANSPORT PROTEIN YNFM"/>
    <property type="match status" value="1"/>
</dbReference>
<feature type="transmembrane region" description="Helical" evidence="8">
    <location>
        <begin position="21"/>
        <end position="41"/>
    </location>
</feature>
<keyword evidence="3" id="KW-0813">Transport</keyword>
<feature type="transmembrane region" description="Helical" evidence="8">
    <location>
        <begin position="229"/>
        <end position="248"/>
    </location>
</feature>
<dbReference type="InterPro" id="IPR011701">
    <property type="entry name" value="MFS"/>
</dbReference>
<evidence type="ECO:0000256" key="3">
    <source>
        <dbReference type="ARBA" id="ARBA00022448"/>
    </source>
</evidence>
<feature type="transmembrane region" description="Helical" evidence="8">
    <location>
        <begin position="319"/>
        <end position="337"/>
    </location>
</feature>
<evidence type="ECO:0000256" key="8">
    <source>
        <dbReference type="SAM" id="Phobius"/>
    </source>
</evidence>
<dbReference type="CDD" id="cd17324">
    <property type="entry name" value="MFS_NepI_like"/>
    <property type="match status" value="1"/>
</dbReference>
<dbReference type="PANTHER" id="PTHR43271">
    <property type="entry name" value="BLL2771 PROTEIN"/>
    <property type="match status" value="1"/>
</dbReference>
<name>A0ABU1JCD7_9MICC</name>
<evidence type="ECO:0000256" key="2">
    <source>
        <dbReference type="ARBA" id="ARBA00008335"/>
    </source>
</evidence>
<gene>
    <name evidence="10" type="ORF">JOE69_002317</name>
</gene>
<dbReference type="Proteomes" id="UP001185069">
    <property type="component" value="Unassembled WGS sequence"/>
</dbReference>
<evidence type="ECO:0000256" key="7">
    <source>
        <dbReference type="ARBA" id="ARBA00023136"/>
    </source>
</evidence>
<feature type="transmembrane region" description="Helical" evidence="8">
    <location>
        <begin position="175"/>
        <end position="199"/>
    </location>
</feature>
<keyword evidence="7 8" id="KW-0472">Membrane</keyword>
<protein>
    <submittedName>
        <fullName evidence="10">MFS family arabinose efflux permease</fullName>
    </submittedName>
</protein>
<keyword evidence="4" id="KW-1003">Cell membrane</keyword>
<dbReference type="EMBL" id="JAVDQF010000001">
    <property type="protein sequence ID" value="MDR6270079.1"/>
    <property type="molecule type" value="Genomic_DNA"/>
</dbReference>
<feature type="transmembrane region" description="Helical" evidence="8">
    <location>
        <begin position="260"/>
        <end position="284"/>
    </location>
</feature>
<evidence type="ECO:0000256" key="6">
    <source>
        <dbReference type="ARBA" id="ARBA00022989"/>
    </source>
</evidence>
<feature type="domain" description="Major facilitator superfamily (MFS) profile" evidence="9">
    <location>
        <begin position="25"/>
        <end position="406"/>
    </location>
</feature>
<evidence type="ECO:0000256" key="4">
    <source>
        <dbReference type="ARBA" id="ARBA00022475"/>
    </source>
</evidence>
<feature type="transmembrane region" description="Helical" evidence="8">
    <location>
        <begin position="144"/>
        <end position="163"/>
    </location>
</feature>
<evidence type="ECO:0000259" key="9">
    <source>
        <dbReference type="PROSITE" id="PS50850"/>
    </source>
</evidence>
<evidence type="ECO:0000313" key="11">
    <source>
        <dbReference type="Proteomes" id="UP001185069"/>
    </source>
</evidence>
<evidence type="ECO:0000313" key="10">
    <source>
        <dbReference type="EMBL" id="MDR6270079.1"/>
    </source>
</evidence>
<accession>A0ABU1JCD7</accession>
<organism evidence="10 11">
    <name type="scientific">Arthrobacter russicus</name>
    <dbReference type="NCBI Taxonomy" id="172040"/>
    <lineage>
        <taxon>Bacteria</taxon>
        <taxon>Bacillati</taxon>
        <taxon>Actinomycetota</taxon>
        <taxon>Actinomycetes</taxon>
        <taxon>Micrococcales</taxon>
        <taxon>Micrococcaceae</taxon>
        <taxon>Arthrobacter</taxon>
    </lineage>
</organism>
<feature type="transmembrane region" description="Helical" evidence="8">
    <location>
        <begin position="116"/>
        <end position="137"/>
    </location>
</feature>
<feature type="transmembrane region" description="Helical" evidence="8">
    <location>
        <begin position="358"/>
        <end position="376"/>
    </location>
</feature>
<dbReference type="RefSeq" id="WP_309798899.1">
    <property type="nucleotide sequence ID" value="NZ_BAAAHY010000005.1"/>
</dbReference>
<dbReference type="InterPro" id="IPR036259">
    <property type="entry name" value="MFS_trans_sf"/>
</dbReference>
<keyword evidence="5 8" id="KW-0812">Transmembrane</keyword>
<comment type="caution">
    <text evidence="10">The sequence shown here is derived from an EMBL/GenBank/DDBJ whole genome shotgun (WGS) entry which is preliminary data.</text>
</comment>
<dbReference type="PROSITE" id="PS50850">
    <property type="entry name" value="MFS"/>
    <property type="match status" value="1"/>
</dbReference>
<dbReference type="InterPro" id="IPR020846">
    <property type="entry name" value="MFS_dom"/>
</dbReference>
<evidence type="ECO:0000256" key="5">
    <source>
        <dbReference type="ARBA" id="ARBA00022692"/>
    </source>
</evidence>
<dbReference type="Pfam" id="PF07690">
    <property type="entry name" value="MFS_1"/>
    <property type="match status" value="1"/>
</dbReference>
<feature type="transmembrane region" description="Helical" evidence="8">
    <location>
        <begin position="91"/>
        <end position="110"/>
    </location>
</feature>
<evidence type="ECO:0000256" key="1">
    <source>
        <dbReference type="ARBA" id="ARBA00004651"/>
    </source>
</evidence>